<dbReference type="Proteomes" id="UP000192907">
    <property type="component" value="Unassembled WGS sequence"/>
</dbReference>
<organism evidence="2 3">
    <name type="scientific">Pseudobacteriovorax antillogorgiicola</name>
    <dbReference type="NCBI Taxonomy" id="1513793"/>
    <lineage>
        <taxon>Bacteria</taxon>
        <taxon>Pseudomonadati</taxon>
        <taxon>Bdellovibrionota</taxon>
        <taxon>Oligoflexia</taxon>
        <taxon>Oligoflexales</taxon>
        <taxon>Pseudobacteriovoracaceae</taxon>
        <taxon>Pseudobacteriovorax</taxon>
    </lineage>
</organism>
<feature type="transmembrane region" description="Helical" evidence="1">
    <location>
        <begin position="156"/>
        <end position="176"/>
    </location>
</feature>
<dbReference type="EMBL" id="FWZT01000001">
    <property type="protein sequence ID" value="SME90689.1"/>
    <property type="molecule type" value="Genomic_DNA"/>
</dbReference>
<evidence type="ECO:0008006" key="4">
    <source>
        <dbReference type="Google" id="ProtNLM"/>
    </source>
</evidence>
<evidence type="ECO:0000313" key="3">
    <source>
        <dbReference type="Proteomes" id="UP000192907"/>
    </source>
</evidence>
<keyword evidence="1" id="KW-0472">Membrane</keyword>
<evidence type="ECO:0000313" key="2">
    <source>
        <dbReference type="EMBL" id="SME90689.1"/>
    </source>
</evidence>
<dbReference type="InterPro" id="IPR049806">
    <property type="entry name" value="MasK-like_C"/>
</dbReference>
<accession>A0A1Y6B415</accession>
<sequence length="551" mass="64146">MFRRRKKSEEYKIFVEVLQNGELLSKISRPFDKMGTIRLTSKPDGDLTAPFYPLPTDIDLIKITKRGAEVDLDPNWEGFTTFEGRIEDISSHRNTQYTHIMKKGDYGSIAYNDLRVLIRIGKERPKTKRQADRKPTGEYRGKIFNLWIGEKRDFQILAIGFLAAAWLFGSFTLALLKRPDTRPKNFFDLQPVYTLPFIHPKHLALLPEALQLRLDRTDLIGSSFEYYMNLASTILGFSSRWNPAIYKSTYNMYEDLHRDQKVEIRQLLTEQSLIDRKISQDKLSSLIVIPAIKGETLDQQLLRLHDKIEIIHKNLELSLKYRRKVSKAWENDEKYAFSNYRSVKPIRRGLMTGPAVKDEEEDEPNTADEKAMYKEAKELANFAAVQQSDMRRMREKSVALNPDNAKPIAVSPKNPYVSFLSPEGLSQLNEKLSLIKASTFDLRKTGMLKEPLLGEINPELINKTITRNKFQLQLCFELALRRNQNLQGSMEWQWRLDSRGRISDIELLDTTISDRRMIRCVRKKIANWRFPRPRRGSVEIKYPFYFAPAKG</sequence>
<reference evidence="3" key="1">
    <citation type="submission" date="2017-04" db="EMBL/GenBank/DDBJ databases">
        <authorList>
            <person name="Varghese N."/>
            <person name="Submissions S."/>
        </authorList>
    </citation>
    <scope>NUCLEOTIDE SEQUENCE [LARGE SCALE GENOMIC DNA]</scope>
    <source>
        <strain evidence="3">RKEM611</strain>
    </source>
</reference>
<protein>
    <recommendedName>
        <fullName evidence="4">TonB C-terminal domain-containing protein</fullName>
    </recommendedName>
</protein>
<proteinExistence type="predicted"/>
<keyword evidence="1" id="KW-0812">Transmembrane</keyword>
<dbReference type="STRING" id="1513793.SAMN06296036_101387"/>
<gene>
    <name evidence="2" type="ORF">SAMN06296036_101387</name>
</gene>
<keyword evidence="1" id="KW-1133">Transmembrane helix</keyword>
<dbReference type="AlphaFoldDB" id="A0A1Y6B415"/>
<name>A0A1Y6B415_9BACT</name>
<dbReference type="RefSeq" id="WP_132314498.1">
    <property type="nucleotide sequence ID" value="NZ_SLZT01000001.1"/>
</dbReference>
<keyword evidence="3" id="KW-1185">Reference proteome</keyword>
<dbReference type="NCBIfam" id="NF033768">
    <property type="entry name" value="myxo_SS_tail"/>
    <property type="match status" value="1"/>
</dbReference>
<evidence type="ECO:0000256" key="1">
    <source>
        <dbReference type="SAM" id="Phobius"/>
    </source>
</evidence>
<dbReference type="OrthoDB" id="5290168at2"/>